<keyword evidence="3" id="KW-0997">Cell inner membrane</keyword>
<feature type="transmembrane region" description="Helical" evidence="7">
    <location>
        <begin position="12"/>
        <end position="36"/>
    </location>
</feature>
<dbReference type="CDD" id="cd07984">
    <property type="entry name" value="LPLAT_LABLAT-like"/>
    <property type="match status" value="1"/>
</dbReference>
<dbReference type="Pfam" id="PF03279">
    <property type="entry name" value="Lip_A_acyltrans"/>
    <property type="match status" value="1"/>
</dbReference>
<evidence type="ECO:0000256" key="6">
    <source>
        <dbReference type="ARBA" id="ARBA00023315"/>
    </source>
</evidence>
<keyword evidence="7" id="KW-0812">Transmembrane</keyword>
<dbReference type="GO" id="GO:0016746">
    <property type="term" value="F:acyltransferase activity"/>
    <property type="evidence" value="ECO:0007669"/>
    <property type="project" value="UniProtKB-KW"/>
</dbReference>
<evidence type="ECO:0000256" key="7">
    <source>
        <dbReference type="SAM" id="Phobius"/>
    </source>
</evidence>
<evidence type="ECO:0000313" key="9">
    <source>
        <dbReference type="Proteomes" id="UP000319499"/>
    </source>
</evidence>
<evidence type="ECO:0000313" key="8">
    <source>
        <dbReference type="EMBL" id="TWP26087.1"/>
    </source>
</evidence>
<evidence type="ECO:0000256" key="4">
    <source>
        <dbReference type="ARBA" id="ARBA00022679"/>
    </source>
</evidence>
<dbReference type="PANTHER" id="PTHR30606:SF10">
    <property type="entry name" value="PHOSPHATIDYLINOSITOL MANNOSIDE ACYLTRANSFERASE"/>
    <property type="match status" value="1"/>
</dbReference>
<name>A0A563D7L5_9FLAO</name>
<accession>A0A563D7L5</accession>
<keyword evidence="7" id="KW-1133">Transmembrane helix</keyword>
<dbReference type="AlphaFoldDB" id="A0A563D7L5"/>
<keyword evidence="6 8" id="KW-0012">Acyltransferase</keyword>
<evidence type="ECO:0000256" key="1">
    <source>
        <dbReference type="ARBA" id="ARBA00004533"/>
    </source>
</evidence>
<organism evidence="8 9">
    <name type="scientific">Apibacter muscae</name>
    <dbReference type="NCBI Taxonomy" id="2509004"/>
    <lineage>
        <taxon>Bacteria</taxon>
        <taxon>Pseudomonadati</taxon>
        <taxon>Bacteroidota</taxon>
        <taxon>Flavobacteriia</taxon>
        <taxon>Flavobacteriales</taxon>
        <taxon>Weeksellaceae</taxon>
        <taxon>Apibacter</taxon>
    </lineage>
</organism>
<keyword evidence="9" id="KW-1185">Reference proteome</keyword>
<evidence type="ECO:0000256" key="3">
    <source>
        <dbReference type="ARBA" id="ARBA00022519"/>
    </source>
</evidence>
<dbReference type="GO" id="GO:0009247">
    <property type="term" value="P:glycolipid biosynthetic process"/>
    <property type="evidence" value="ECO:0007669"/>
    <property type="project" value="UniProtKB-ARBA"/>
</dbReference>
<dbReference type="Proteomes" id="UP000319499">
    <property type="component" value="Unassembled WGS sequence"/>
</dbReference>
<keyword evidence="2" id="KW-1003">Cell membrane</keyword>
<dbReference type="EMBL" id="SELH01000026">
    <property type="protein sequence ID" value="TWP26087.1"/>
    <property type="molecule type" value="Genomic_DNA"/>
</dbReference>
<gene>
    <name evidence="8" type="ORF">ETU09_10305</name>
</gene>
<reference evidence="8 9" key="1">
    <citation type="submission" date="2019-02" db="EMBL/GenBank/DDBJ databases">
        <title>Apibacter muscae sp. nov.: a novel member of the house fly microbiota.</title>
        <authorList>
            <person name="Park R."/>
        </authorList>
    </citation>
    <scope>NUCLEOTIDE SEQUENCE [LARGE SCALE GENOMIC DNA]</scope>
    <source>
        <strain evidence="8 9">AL1</strain>
    </source>
</reference>
<comment type="subcellular location">
    <subcellularLocation>
        <location evidence="1">Cell inner membrane</location>
    </subcellularLocation>
</comment>
<dbReference type="OrthoDB" id="9801955at2"/>
<keyword evidence="5 7" id="KW-0472">Membrane</keyword>
<dbReference type="PANTHER" id="PTHR30606">
    <property type="entry name" value="LIPID A BIOSYNTHESIS LAUROYL ACYLTRANSFERASE"/>
    <property type="match status" value="1"/>
</dbReference>
<keyword evidence="4 8" id="KW-0808">Transferase</keyword>
<dbReference type="InterPro" id="IPR004960">
    <property type="entry name" value="LipA_acyltrans"/>
</dbReference>
<protein>
    <submittedName>
        <fullName evidence="8">Lipid A biosynthesis acyltransferase</fullName>
    </submittedName>
</protein>
<sequence length="292" mass="35029">MLRVLANITIKIISFFPLKLLYGISSILYFIIYYILRYRKKIVRHNINIAFPNKNSKEKQIIEKNFYKNFTDFIIEFIKIFSMTQQDFNKHISIKNLEILEKSKKENKDVILLAGHLFNWEWLIGVSKQLPQNEAYAVYKKVANGFFDFEVFQARSKFGTIPLSVKDATRKMIGLPNDGTHAYLFVADQSPYKTRIHYELEFFNRLTPVFNGYDKIARKKNYHVFYLEMNKIYRGKYEVVIKSILPDQQNFRENEIVEKFYQNLNHNIIKHSALWLWSHKRWKYTSGIDYKL</sequence>
<evidence type="ECO:0000256" key="5">
    <source>
        <dbReference type="ARBA" id="ARBA00023136"/>
    </source>
</evidence>
<comment type="caution">
    <text evidence="8">The sequence shown here is derived from an EMBL/GenBank/DDBJ whole genome shotgun (WGS) entry which is preliminary data.</text>
</comment>
<dbReference type="GO" id="GO:0005886">
    <property type="term" value="C:plasma membrane"/>
    <property type="evidence" value="ECO:0007669"/>
    <property type="project" value="UniProtKB-SubCell"/>
</dbReference>
<evidence type="ECO:0000256" key="2">
    <source>
        <dbReference type="ARBA" id="ARBA00022475"/>
    </source>
</evidence>
<proteinExistence type="predicted"/>